<evidence type="ECO:0000313" key="4">
    <source>
        <dbReference type="Proteomes" id="UP001295423"/>
    </source>
</evidence>
<name>A0AAD2G8R2_9STRA</name>
<accession>A0AAD2G8R2</accession>
<feature type="region of interest" description="Disordered" evidence="2">
    <location>
        <begin position="212"/>
        <end position="345"/>
    </location>
</feature>
<organism evidence="3 4">
    <name type="scientific">Cylindrotheca closterium</name>
    <dbReference type="NCBI Taxonomy" id="2856"/>
    <lineage>
        <taxon>Eukaryota</taxon>
        <taxon>Sar</taxon>
        <taxon>Stramenopiles</taxon>
        <taxon>Ochrophyta</taxon>
        <taxon>Bacillariophyta</taxon>
        <taxon>Bacillariophyceae</taxon>
        <taxon>Bacillariophycidae</taxon>
        <taxon>Bacillariales</taxon>
        <taxon>Bacillariaceae</taxon>
        <taxon>Cylindrotheca</taxon>
    </lineage>
</organism>
<keyword evidence="1" id="KW-0175">Coiled coil</keyword>
<feature type="non-terminal residue" evidence="3">
    <location>
        <position position="1"/>
    </location>
</feature>
<feature type="compositionally biased region" description="Basic residues" evidence="2">
    <location>
        <begin position="329"/>
        <end position="338"/>
    </location>
</feature>
<feature type="coiled-coil region" evidence="1">
    <location>
        <begin position="792"/>
        <end position="819"/>
    </location>
</feature>
<evidence type="ECO:0000256" key="1">
    <source>
        <dbReference type="SAM" id="Coils"/>
    </source>
</evidence>
<feature type="region of interest" description="Disordered" evidence="2">
    <location>
        <begin position="83"/>
        <end position="127"/>
    </location>
</feature>
<reference evidence="3" key="1">
    <citation type="submission" date="2023-08" db="EMBL/GenBank/DDBJ databases">
        <authorList>
            <person name="Audoor S."/>
            <person name="Bilcke G."/>
        </authorList>
    </citation>
    <scope>NUCLEOTIDE SEQUENCE</scope>
</reference>
<keyword evidence="4" id="KW-1185">Reference proteome</keyword>
<sequence>PATYISDWKSAQQGLLSVKAYGLVKDAILTLISKLRDYYILTEVLYPGIDFTGMFKFATTRLYGSCTLFKLLLSIKATPAQADQASTAAKDRPPTPADDDSSEEEDDESQEGAGSLSGPFTKVTKKKVKKKKKKSLISDNLENHFLKDLSPAQRKLAEATDRKLKNNIDRHKAGPLFLMILPGEMEDSYIFVCRKKYADRVLGKWIPKSEIQATRPPAPNNEVSPDRSDFTMPPKKRKSKDTSTTKRRADRSKAGLKPPTKSTCASTSVHFQQPKQRSWNTSQVQMDTTQMEGDTTTAVSQDESLSSLTAASPGGVHPAMRGPRSSAARSRRAGRRSRISGPSSVVSHASLDEYLRSLPPGDCLGDDHRCRSSLATRVTFQNVNGVPEEGDHVKQRQINSWLQDERVGIALLAEAKTFWPSIPEGHGWNDRMRQATMKAKHKGFYSAVAYNKQQSRSSATTAFQWGGCIATVLSQVSHRAKESGSDSTGLGRWAYVRLQGKRLKAQGGDDPSGLVLDVNEAVRRPISRDLVVVSAYRPNREGTRESTVWAQQCLYFNSIKCKIDPRKALVDDLCKQIQKWRDKGCEVLLGIDANEDLLVNSPDSIRQRFPTFPSTEFLPLQVFRFWLVATGEFVEADHRALWIDIDLNTALGNFTPQGSTFKPRKLTLLDKRSVKRYLQLVHLGYEGYDIPSRLTKLNQRIESNGRHMSPPLARKYNCLHRQMYMIRRQAEDNCRTTSSGKVPWSPKLQGFWDRLSLWKLLLKGRKRCRVSSRKVRRLMKKTRLCTAWKKTTAELEVALAAERRAYKQAKRQATQLRRDFLTVQTTDAKKKKWKSQKAHNRFLRLRRMKQREEARRRRRAQQKGSTGGLRAIQIEEQLPDGTPQLRTITDRALVEEGCMQENAARYDQTRAPYNTPPMAEPLYTAFTGAQAEANSMALLEGRYSLPDLLDPATTAFLSHCRFYKDHVGSFVTVNLDLVWNPPIVVRAKLCSRLPSLKDG</sequence>
<dbReference type="Proteomes" id="UP001295423">
    <property type="component" value="Unassembled WGS sequence"/>
</dbReference>
<comment type="caution">
    <text evidence="3">The sequence shown here is derived from an EMBL/GenBank/DDBJ whole genome shotgun (WGS) entry which is preliminary data.</text>
</comment>
<evidence type="ECO:0000256" key="2">
    <source>
        <dbReference type="SAM" id="MobiDB-lite"/>
    </source>
</evidence>
<gene>
    <name evidence="3" type="ORF">CYCCA115_LOCUS22020</name>
</gene>
<dbReference type="EMBL" id="CAKOGP040002288">
    <property type="protein sequence ID" value="CAJ1966437.1"/>
    <property type="molecule type" value="Genomic_DNA"/>
</dbReference>
<protein>
    <submittedName>
        <fullName evidence="3">Uncharacterized protein</fullName>
    </submittedName>
</protein>
<feature type="compositionally biased region" description="Polar residues" evidence="2">
    <location>
        <begin position="260"/>
        <end position="310"/>
    </location>
</feature>
<feature type="compositionally biased region" description="Acidic residues" evidence="2">
    <location>
        <begin position="97"/>
        <end position="110"/>
    </location>
</feature>
<dbReference type="AlphaFoldDB" id="A0AAD2G8R2"/>
<proteinExistence type="predicted"/>
<evidence type="ECO:0000313" key="3">
    <source>
        <dbReference type="EMBL" id="CAJ1966437.1"/>
    </source>
</evidence>
<feature type="compositionally biased region" description="Basic residues" evidence="2">
    <location>
        <begin position="234"/>
        <end position="250"/>
    </location>
</feature>